<evidence type="ECO:0000313" key="2">
    <source>
        <dbReference type="EMBL" id="QIK50582.1"/>
    </source>
</evidence>
<keyword evidence="1" id="KW-1133">Transmembrane helix</keyword>
<dbReference type="AlphaFoldDB" id="A0A6G7WE98"/>
<feature type="transmembrane region" description="Helical" evidence="1">
    <location>
        <begin position="76"/>
        <end position="94"/>
    </location>
</feature>
<dbReference type="KEGG" id="jpo:G7058_07495"/>
<feature type="transmembrane region" description="Helical" evidence="1">
    <location>
        <begin position="6"/>
        <end position="26"/>
    </location>
</feature>
<keyword evidence="1" id="KW-0812">Transmembrane</keyword>
<proteinExistence type="predicted"/>
<keyword evidence="1" id="KW-0472">Membrane</keyword>
<reference evidence="2 3" key="1">
    <citation type="journal article" date="2017" name="Int. J. Syst. Evol. Microbiol.">
        <title>Jeotgalibaca porci sp. nov. and Jeotgalibaca arthritidis sp. nov., isolated from pigs, and emended description of the genus Jeotgalibaca.</title>
        <authorList>
            <person name="Zamora L."/>
            <person name="Perez-Sancho M."/>
            <person name="Dominguez L."/>
            <person name="Fernandez-Garayzabal J.F."/>
            <person name="Vela A.I."/>
        </authorList>
    </citation>
    <scope>NUCLEOTIDE SEQUENCE [LARGE SCALE GENOMIC DNA]</scope>
    <source>
        <strain evidence="2 3">CCUG 69148</strain>
    </source>
</reference>
<evidence type="ECO:0000313" key="3">
    <source>
        <dbReference type="Proteomes" id="UP000501830"/>
    </source>
</evidence>
<evidence type="ECO:0000256" key="1">
    <source>
        <dbReference type="SAM" id="Phobius"/>
    </source>
</evidence>
<dbReference type="EMBL" id="CP049889">
    <property type="protein sequence ID" value="QIK50582.1"/>
    <property type="molecule type" value="Genomic_DNA"/>
</dbReference>
<protein>
    <recommendedName>
        <fullName evidence="4">DUF2178 domain-containing protein</fullName>
    </recommendedName>
</protein>
<organism evidence="2 3">
    <name type="scientific">Jeotgalibaca porci</name>
    <dbReference type="NCBI Taxonomy" id="1868793"/>
    <lineage>
        <taxon>Bacteria</taxon>
        <taxon>Bacillati</taxon>
        <taxon>Bacillota</taxon>
        <taxon>Bacilli</taxon>
        <taxon>Lactobacillales</taxon>
        <taxon>Carnobacteriaceae</taxon>
        <taxon>Jeotgalibaca</taxon>
    </lineage>
</organism>
<dbReference type="Pfam" id="PF09946">
    <property type="entry name" value="DUF2178"/>
    <property type="match status" value="1"/>
</dbReference>
<keyword evidence="3" id="KW-1185">Reference proteome</keyword>
<dbReference type="Proteomes" id="UP000501830">
    <property type="component" value="Chromosome"/>
</dbReference>
<feature type="transmembrane region" description="Helical" evidence="1">
    <location>
        <begin position="38"/>
        <end position="56"/>
    </location>
</feature>
<name>A0A6G7WE98_9LACT</name>
<evidence type="ECO:0008006" key="4">
    <source>
        <dbReference type="Google" id="ProtNLM"/>
    </source>
</evidence>
<gene>
    <name evidence="2" type="ORF">G7058_07495</name>
</gene>
<dbReference type="RefSeq" id="WP_166061624.1">
    <property type="nucleotide sequence ID" value="NZ_CP049889.1"/>
</dbReference>
<dbReference type="InterPro" id="IPR019235">
    <property type="entry name" value="DUF2178_TM"/>
</dbReference>
<sequence length="100" mass="11345">MLDIILILIVVVPLVLNILMLVSLSKQADERSARIKERATWVTFIASNGFAAYHVIKMFVKSFNHATITPYAGFSPLLFLGFMSICYFCSLLYYKRKFGG</sequence>
<accession>A0A6G7WE98</accession>
<dbReference type="GeneID" id="94553124"/>